<dbReference type="EMBL" id="JAERMS010000053">
    <property type="protein sequence ID" value="MBO1364358.1"/>
    <property type="molecule type" value="Genomic_DNA"/>
</dbReference>
<organism evidence="1 2">
    <name type="scientific">Prevotella illustrans</name>
    <dbReference type="NCBI Taxonomy" id="2800387"/>
    <lineage>
        <taxon>Bacteria</taxon>
        <taxon>Pseudomonadati</taxon>
        <taxon>Bacteroidota</taxon>
        <taxon>Bacteroidia</taxon>
        <taxon>Bacteroidales</taxon>
        <taxon>Prevotellaceae</taxon>
        <taxon>Prevotella</taxon>
    </lineage>
</organism>
<evidence type="ECO:0000313" key="1">
    <source>
        <dbReference type="EMBL" id="MBO1364358.1"/>
    </source>
</evidence>
<protein>
    <submittedName>
        <fullName evidence="1">Uncharacterized protein</fullName>
    </submittedName>
</protein>
<accession>A0ABS3M842</accession>
<comment type="caution">
    <text evidence="1">The sequence shown here is derived from an EMBL/GenBank/DDBJ whole genome shotgun (WGS) entry which is preliminary data.</text>
</comment>
<reference evidence="1 2" key="1">
    <citation type="submission" date="2021-01" db="EMBL/GenBank/DDBJ databases">
        <title>Prevotella A2931 sp. nov.</title>
        <authorList>
            <person name="Buhl M."/>
            <person name="Oberhettinger P."/>
        </authorList>
    </citation>
    <scope>NUCLEOTIDE SEQUENCE [LARGE SCALE GENOMIC DNA]</scope>
    <source>
        <strain evidence="1 2">A2931</strain>
    </source>
</reference>
<evidence type="ECO:0000313" key="2">
    <source>
        <dbReference type="Proteomes" id="UP000664265"/>
    </source>
</evidence>
<dbReference type="Proteomes" id="UP000664265">
    <property type="component" value="Unassembled WGS sequence"/>
</dbReference>
<gene>
    <name evidence="1" type="ORF">JHU38_11390</name>
</gene>
<sequence>MILVNLSPLIFCFTIGQTTDIHVPADVSDAMVPIYTLRGMKVATVKRSEVFQYLQTLPHGIYIVDGKKIGR</sequence>
<keyword evidence="2" id="KW-1185">Reference proteome</keyword>
<name>A0ABS3M842_9BACT</name>
<proteinExistence type="predicted"/>